<feature type="compositionally biased region" description="Polar residues" evidence="1">
    <location>
        <begin position="446"/>
        <end position="481"/>
    </location>
</feature>
<dbReference type="Proteomes" id="UP001152320">
    <property type="component" value="Chromosome 3"/>
</dbReference>
<protein>
    <submittedName>
        <fullName evidence="2">Uncharacterized protein</fullName>
    </submittedName>
</protein>
<feature type="region of interest" description="Disordered" evidence="1">
    <location>
        <begin position="912"/>
        <end position="948"/>
    </location>
</feature>
<dbReference type="OrthoDB" id="10663754at2759"/>
<evidence type="ECO:0000313" key="2">
    <source>
        <dbReference type="EMBL" id="KAJ8044789.1"/>
    </source>
</evidence>
<keyword evidence="3" id="KW-1185">Reference proteome</keyword>
<feature type="compositionally biased region" description="Basic and acidic residues" evidence="1">
    <location>
        <begin position="918"/>
        <end position="928"/>
    </location>
</feature>
<dbReference type="AlphaFoldDB" id="A0A9Q1HFR7"/>
<proteinExistence type="predicted"/>
<feature type="compositionally biased region" description="Polar residues" evidence="1">
    <location>
        <begin position="129"/>
        <end position="139"/>
    </location>
</feature>
<name>A0A9Q1HFR7_HOLLE</name>
<accession>A0A9Q1HFR7</accession>
<feature type="region of interest" description="Disordered" evidence="1">
    <location>
        <begin position="443"/>
        <end position="486"/>
    </location>
</feature>
<comment type="caution">
    <text evidence="2">The sequence shown here is derived from an EMBL/GenBank/DDBJ whole genome shotgun (WGS) entry which is preliminary data.</text>
</comment>
<feature type="region of interest" description="Disordered" evidence="1">
    <location>
        <begin position="222"/>
        <end position="242"/>
    </location>
</feature>
<evidence type="ECO:0000313" key="3">
    <source>
        <dbReference type="Proteomes" id="UP001152320"/>
    </source>
</evidence>
<reference evidence="2" key="1">
    <citation type="submission" date="2021-10" db="EMBL/GenBank/DDBJ databases">
        <title>Tropical sea cucumber genome reveals ecological adaptation and Cuvierian tubules defense mechanism.</title>
        <authorList>
            <person name="Chen T."/>
        </authorList>
    </citation>
    <scope>NUCLEOTIDE SEQUENCE</scope>
    <source>
        <strain evidence="2">Nanhai2018</strain>
        <tissue evidence="2">Muscle</tissue>
    </source>
</reference>
<feature type="compositionally biased region" description="Acidic residues" evidence="1">
    <location>
        <begin position="269"/>
        <end position="286"/>
    </location>
</feature>
<feature type="compositionally biased region" description="Basic and acidic residues" evidence="1">
    <location>
        <begin position="116"/>
        <end position="128"/>
    </location>
</feature>
<feature type="region of interest" description="Disordered" evidence="1">
    <location>
        <begin position="266"/>
        <end position="286"/>
    </location>
</feature>
<dbReference type="EMBL" id="JAIZAY010000003">
    <property type="protein sequence ID" value="KAJ8044789.1"/>
    <property type="molecule type" value="Genomic_DNA"/>
</dbReference>
<feature type="compositionally biased region" description="Polar residues" evidence="1">
    <location>
        <begin position="222"/>
        <end position="232"/>
    </location>
</feature>
<feature type="region of interest" description="Disordered" evidence="1">
    <location>
        <begin position="116"/>
        <end position="139"/>
    </location>
</feature>
<evidence type="ECO:0000256" key="1">
    <source>
        <dbReference type="SAM" id="MobiDB-lite"/>
    </source>
</evidence>
<gene>
    <name evidence="2" type="ORF">HOLleu_07644</name>
</gene>
<organism evidence="2 3">
    <name type="scientific">Holothuria leucospilota</name>
    <name type="common">Black long sea cucumber</name>
    <name type="synonym">Mertensiothuria leucospilota</name>
    <dbReference type="NCBI Taxonomy" id="206669"/>
    <lineage>
        <taxon>Eukaryota</taxon>
        <taxon>Metazoa</taxon>
        <taxon>Echinodermata</taxon>
        <taxon>Eleutherozoa</taxon>
        <taxon>Echinozoa</taxon>
        <taxon>Holothuroidea</taxon>
        <taxon>Aspidochirotacea</taxon>
        <taxon>Aspidochirotida</taxon>
        <taxon>Holothuriidae</taxon>
        <taxon>Holothuria</taxon>
    </lineage>
</organism>
<sequence>MFGNLKANCKQREGVTDDKLRDLLMDLVVESYMLSSSRQNVALEPDVAGRSCHGLEASSNNDDRYTVTETGKLSQVHLQPQGVHNTNVSNNTQQNLTTPNLPSACQDVSKENAEVTHVHDSNDGREASSCESYPHTTSTEGNLYKRVLSALRLAKKENVTSNDDNCPIGYNTYEHIPCDPHKTMPDHDAKLRSVWMRLSDSAPDDTSQGDELTMAGVEIDANLTTPQETSVDGSKGPVSEEEPSLLYKTFLTEAQETMGEQNLIREIDGESNLDEYESASDNDTELESCHSNENISLSRASSSSFLTASDYLDEVFADPEEDVVLTKTIRPQFLGNYYLQRLVNARQTATEIKARKPEPRVKLDKPCRLDTNLTYAVRQSLKKSLPLIAGKNKLSALMVMADGMFDEMSLDRDLDDLAWPFDPLAELRESGLAMVDYMDPHPADSATINTSDMKDQSSPSGSVPCSATVQDVSDLNSGNPENNKDDDLVESLKLADSLNLKPTASSGQPANVSVSDAVAAGPLVLSSPKLATVSTVSKESFQTEKSLRFLFKPVKAVVDSFFNRDPFRVLVNQIQSSPTYEISKIKLLPSGYESMRQTSLVPLSDEPYKLHISVPDETDFNNANAISGYPNNEARLPDCSDDTYKVKKLSQSLDLVREIRPQFLGKFYLKRLANARQTAAEIKARKPESRVKVEKPCRLDTNLTYAVHQSLKRSLPLVASKNKLSALMVMADGMFDEMSLDRDLHDLAWPYDPLAKLRASGLAMIDYVRPCSSDDLLRTTAPIDTKDEITPVEISSSSIDKNLLPENSESKDVDMSDIERCPSPLHQAKVETPEEHWSPRTYLQSTSFDQEVARRTPCFKYSPVTSSPRTGKVLRDNFSENHQDCLAPVECGQISLSSRDFIRTDDVTAGMLPLEKTPPMRKEDDHQSVDSALGEETSDTSLDKDDVESEVMTTCTQAKIHLHDSEEGLEVLFKSFSSPSTGENEVLPPNVEGMVSSNVQLFEQLALDGREGSLKSSKLANREIPNMTTICKAIKKRALAFENVGICRPPYSAKQTLHNTEDDGFHTVNIKAQVAMFEKLSNANTSL</sequence>